<feature type="transmembrane region" description="Helical" evidence="8">
    <location>
        <begin position="344"/>
        <end position="365"/>
    </location>
</feature>
<evidence type="ECO:0000256" key="3">
    <source>
        <dbReference type="ARBA" id="ARBA00022692"/>
    </source>
</evidence>
<evidence type="ECO:0000256" key="1">
    <source>
        <dbReference type="ARBA" id="ARBA00004141"/>
    </source>
</evidence>
<feature type="transmembrane region" description="Helical" evidence="8">
    <location>
        <begin position="268"/>
        <end position="285"/>
    </location>
</feature>
<reference evidence="10 11" key="1">
    <citation type="submission" date="2018-05" db="EMBL/GenBank/DDBJ databases">
        <title>Genome sequencing and assembly of the regulated plant pathogen Lachnellula willkommii and related sister species for the development of diagnostic species identification markers.</title>
        <authorList>
            <person name="Giroux E."/>
            <person name="Bilodeau G."/>
        </authorList>
    </citation>
    <scope>NUCLEOTIDE SEQUENCE [LARGE SCALE GENOMIC DNA]</scope>
    <source>
        <strain evidence="10 11">CBS 197.66</strain>
    </source>
</reference>
<feature type="compositionally biased region" description="Basic and acidic residues" evidence="7">
    <location>
        <begin position="528"/>
        <end position="546"/>
    </location>
</feature>
<dbReference type="Pfam" id="PF07690">
    <property type="entry name" value="MFS_1"/>
    <property type="match status" value="1"/>
</dbReference>
<dbReference type="GO" id="GO:0022857">
    <property type="term" value="F:transmembrane transporter activity"/>
    <property type="evidence" value="ECO:0007669"/>
    <property type="project" value="InterPro"/>
</dbReference>
<keyword evidence="3 8" id="KW-0812">Transmembrane</keyword>
<evidence type="ECO:0000256" key="5">
    <source>
        <dbReference type="ARBA" id="ARBA00023136"/>
    </source>
</evidence>
<keyword evidence="4 8" id="KW-1133">Transmembrane helix</keyword>
<protein>
    <submittedName>
        <fullName evidence="10">MFS efflux transporter</fullName>
    </submittedName>
</protein>
<dbReference type="InterPro" id="IPR036259">
    <property type="entry name" value="MFS_trans_sf"/>
</dbReference>
<evidence type="ECO:0000256" key="4">
    <source>
        <dbReference type="ARBA" id="ARBA00022989"/>
    </source>
</evidence>
<comment type="caution">
    <text evidence="10">The sequence shown here is derived from an EMBL/GenBank/DDBJ whole genome shotgun (WGS) entry which is preliminary data.</text>
</comment>
<feature type="transmembrane region" description="Helical" evidence="8">
    <location>
        <begin position="80"/>
        <end position="99"/>
    </location>
</feature>
<dbReference type="Gene3D" id="1.20.1720.10">
    <property type="entry name" value="Multidrug resistance protein D"/>
    <property type="match status" value="1"/>
</dbReference>
<evidence type="ECO:0000256" key="8">
    <source>
        <dbReference type="SAM" id="Phobius"/>
    </source>
</evidence>
<feature type="transmembrane region" description="Helical" evidence="8">
    <location>
        <begin position="198"/>
        <end position="217"/>
    </location>
</feature>
<proteinExistence type="predicted"/>
<dbReference type="PROSITE" id="PS50850">
    <property type="entry name" value="MFS"/>
    <property type="match status" value="1"/>
</dbReference>
<gene>
    <name evidence="10" type="primary">aclA</name>
    <name evidence="10" type="ORF">LSUB1_G006442</name>
</gene>
<dbReference type="PRINTS" id="PR01036">
    <property type="entry name" value="TCRTETB"/>
</dbReference>
<dbReference type="AlphaFoldDB" id="A0A8H8RMY9"/>
<feature type="transmembrane region" description="Helical" evidence="8">
    <location>
        <begin position="111"/>
        <end position="129"/>
    </location>
</feature>
<sequence>MDSHSSIEIERTTGPIQSAENRIEDTEPHIEEPPAFQHSWSVLSIFLVLCLFSFLSALDGTIITTSLPTITRDIEGGKQLYLWVAQSFLFASTVPQPLYGQIANIFGRRNPFLVAIVLFALGSGISGGASSPSMLIAGRTVQGLGSAGLCVLSDIIICDVVPPRNRGGYLSAVLTSAAIGSTMGPVVGGALAEANWRWIFYLNVPISFFGLIIMIFLLNVSYTRSPTWLHALKRVDFIGALIFIPSTISLFLGLITGGVQHPWSSWRVILPLVLGVVGSASYHLYEATPSLCPSPSTPPRLFQNRTSATGFLLVFLSSIMVQAIAYFLPLYFQGVKLVSPLLSGVYYLPFALAIMPFAGFGGWALSRYGRYIPLHYCGFGLLAIGAGLFSTLSAESSRGAWIGFQIIASAGIALIFTSTMPSTLAPLKEEDVAVATATYSFVRSLGDGGAYAFAAEGNGVRGLGDEETKGQVIEVYIRALRVVWLVMVAVALLGFVSVPVERHIELGKSHETEFGLERSAKGKTSGLKRGDRNEGEIASADEKRTALETITA</sequence>
<dbReference type="SUPFAM" id="SSF103473">
    <property type="entry name" value="MFS general substrate transporter"/>
    <property type="match status" value="1"/>
</dbReference>
<feature type="region of interest" description="Disordered" evidence="7">
    <location>
        <begin position="1"/>
        <end position="20"/>
    </location>
</feature>
<dbReference type="InterPro" id="IPR011701">
    <property type="entry name" value="MFS"/>
</dbReference>
<evidence type="ECO:0000256" key="7">
    <source>
        <dbReference type="SAM" id="MobiDB-lite"/>
    </source>
</evidence>
<evidence type="ECO:0000259" key="9">
    <source>
        <dbReference type="PROSITE" id="PS50850"/>
    </source>
</evidence>
<evidence type="ECO:0000313" key="10">
    <source>
        <dbReference type="EMBL" id="TVY37081.1"/>
    </source>
</evidence>
<keyword evidence="5 8" id="KW-0472">Membrane</keyword>
<feature type="compositionally biased region" description="Basic and acidic residues" evidence="7">
    <location>
        <begin position="1"/>
        <end position="11"/>
    </location>
</feature>
<keyword evidence="11" id="KW-1185">Reference proteome</keyword>
<dbReference type="Proteomes" id="UP000462212">
    <property type="component" value="Unassembled WGS sequence"/>
</dbReference>
<name>A0A8H8RMY9_9HELO</name>
<feature type="domain" description="Major facilitator superfamily (MFS) profile" evidence="9">
    <location>
        <begin position="45"/>
        <end position="502"/>
    </location>
</feature>
<feature type="transmembrane region" description="Helical" evidence="8">
    <location>
        <begin position="371"/>
        <end position="389"/>
    </location>
</feature>
<evidence type="ECO:0000256" key="6">
    <source>
        <dbReference type="ARBA" id="ARBA00023180"/>
    </source>
</evidence>
<dbReference type="PANTHER" id="PTHR23501">
    <property type="entry name" value="MAJOR FACILITATOR SUPERFAMILY"/>
    <property type="match status" value="1"/>
</dbReference>
<dbReference type="OrthoDB" id="10021397at2759"/>
<feature type="transmembrane region" description="Helical" evidence="8">
    <location>
        <begin position="237"/>
        <end position="256"/>
    </location>
</feature>
<feature type="transmembrane region" description="Helical" evidence="8">
    <location>
        <begin position="308"/>
        <end position="332"/>
    </location>
</feature>
<dbReference type="FunFam" id="1.20.1720.10:FF:000037">
    <property type="entry name" value="WGS project CABT00000000 data, contig 2.4"/>
    <property type="match status" value="1"/>
</dbReference>
<comment type="subcellular location">
    <subcellularLocation>
        <location evidence="1">Membrane</location>
        <topology evidence="1">Multi-pass membrane protein</topology>
    </subcellularLocation>
</comment>
<feature type="transmembrane region" description="Helical" evidence="8">
    <location>
        <begin position="40"/>
        <end position="59"/>
    </location>
</feature>
<dbReference type="GO" id="GO:0005886">
    <property type="term" value="C:plasma membrane"/>
    <property type="evidence" value="ECO:0007669"/>
    <property type="project" value="TreeGrafter"/>
</dbReference>
<dbReference type="InterPro" id="IPR020846">
    <property type="entry name" value="MFS_dom"/>
</dbReference>
<dbReference type="PANTHER" id="PTHR23501:SF187">
    <property type="entry name" value="MAJOR FACILITATOR SUPERFAMILY (MFS) PROFILE DOMAIN-CONTAINING PROTEIN"/>
    <property type="match status" value="1"/>
</dbReference>
<feature type="region of interest" description="Disordered" evidence="7">
    <location>
        <begin position="517"/>
        <end position="552"/>
    </location>
</feature>
<evidence type="ECO:0000256" key="2">
    <source>
        <dbReference type="ARBA" id="ARBA00022448"/>
    </source>
</evidence>
<feature type="transmembrane region" description="Helical" evidence="8">
    <location>
        <begin position="168"/>
        <end position="191"/>
    </location>
</feature>
<evidence type="ECO:0000313" key="11">
    <source>
        <dbReference type="Proteomes" id="UP000462212"/>
    </source>
</evidence>
<dbReference type="Gene3D" id="1.20.1250.20">
    <property type="entry name" value="MFS general substrate transporter like domains"/>
    <property type="match status" value="1"/>
</dbReference>
<organism evidence="10 11">
    <name type="scientific">Lachnellula subtilissima</name>
    <dbReference type="NCBI Taxonomy" id="602034"/>
    <lineage>
        <taxon>Eukaryota</taxon>
        <taxon>Fungi</taxon>
        <taxon>Dikarya</taxon>
        <taxon>Ascomycota</taxon>
        <taxon>Pezizomycotina</taxon>
        <taxon>Leotiomycetes</taxon>
        <taxon>Helotiales</taxon>
        <taxon>Lachnaceae</taxon>
        <taxon>Lachnellula</taxon>
    </lineage>
</organism>
<keyword evidence="6" id="KW-0325">Glycoprotein</keyword>
<keyword evidence="2" id="KW-0813">Transport</keyword>
<dbReference type="EMBL" id="QGMJ01000375">
    <property type="protein sequence ID" value="TVY37081.1"/>
    <property type="molecule type" value="Genomic_DNA"/>
</dbReference>
<feature type="transmembrane region" description="Helical" evidence="8">
    <location>
        <begin position="482"/>
        <end position="500"/>
    </location>
</feature>
<feature type="transmembrane region" description="Helical" evidence="8">
    <location>
        <begin position="401"/>
        <end position="420"/>
    </location>
</feature>
<accession>A0A8H8RMY9</accession>